<protein>
    <submittedName>
        <fullName evidence="1">YheC/YheD family protein</fullName>
    </submittedName>
</protein>
<keyword evidence="2" id="KW-1185">Reference proteome</keyword>
<accession>A0ABT6H578</accession>
<dbReference type="SUPFAM" id="SSF56059">
    <property type="entry name" value="Glutathione synthetase ATP-binding domain-like"/>
    <property type="match status" value="1"/>
</dbReference>
<comment type="caution">
    <text evidence="1">The sequence shown here is derived from an EMBL/GenBank/DDBJ whole genome shotgun (WGS) entry which is preliminary data.</text>
</comment>
<dbReference type="EMBL" id="JARULN010000005">
    <property type="protein sequence ID" value="MDG5753874.1"/>
    <property type="molecule type" value="Genomic_DNA"/>
</dbReference>
<name>A0ABT6H578_9BACI</name>
<gene>
    <name evidence="1" type="ORF">P6P90_07800</name>
</gene>
<evidence type="ECO:0000313" key="1">
    <source>
        <dbReference type="EMBL" id="MDG5753874.1"/>
    </source>
</evidence>
<organism evidence="1 2">
    <name type="scientific">Ectobacillus antri</name>
    <dbReference type="NCBI Taxonomy" id="2486280"/>
    <lineage>
        <taxon>Bacteria</taxon>
        <taxon>Bacillati</taxon>
        <taxon>Bacillota</taxon>
        <taxon>Bacilli</taxon>
        <taxon>Bacillales</taxon>
        <taxon>Bacillaceae</taxon>
        <taxon>Ectobacillus</taxon>
    </lineage>
</organism>
<proteinExistence type="predicted"/>
<dbReference type="Proteomes" id="UP001218246">
    <property type="component" value="Unassembled WGS sequence"/>
</dbReference>
<sequence length="380" mass="43205">MIIGYKKGVWYCDTPKQRLGHILLDSPIPIQAQTFEVHAHTGRVGPLIGVLIGGTAEGKGYGDWKRLSALLRTIRANNGIGFLFTSYNVKSDYIVGYMQQKQSWIPYHMPYPDVVYNRIPNRTQEQTREAQYTLNTLSCKNIPVFNSKFFSKWDVYKALSAEEQLQRYLPDTVLIETKKNLYQHLTIHSVLYIKQAHGAKGKKLLRITNQGDILRIERPMNSPYTCSLEALWEMLCHEQSSFIAQQAIEHDEHDGKKYDLRIVSHYVHGSFRISGVGVRVAGSGNIVTHVPNGGHIIALEALERPVRFKELEHLVALCGQSLIASFGYVREFSLDIGVDPNGRYYIFEANAKPMRFDEPVIEAQVMQNLVTICFQEAGFL</sequence>
<dbReference type="RefSeq" id="WP_278018093.1">
    <property type="nucleotide sequence ID" value="NZ_JARRRY010000003.1"/>
</dbReference>
<reference evidence="1 2" key="1">
    <citation type="submission" date="2023-04" db="EMBL/GenBank/DDBJ databases">
        <title>Ectobacillus antri isolated from activated sludge.</title>
        <authorList>
            <person name="Yan P."/>
            <person name="Liu X."/>
        </authorList>
    </citation>
    <scope>NUCLEOTIDE SEQUENCE [LARGE SCALE GENOMIC DNA]</scope>
    <source>
        <strain evidence="1 2">C18H</strain>
    </source>
</reference>
<dbReference type="InterPro" id="IPR026838">
    <property type="entry name" value="YheC/D"/>
</dbReference>
<dbReference type="Pfam" id="PF14398">
    <property type="entry name" value="ATPgrasp_YheCD"/>
    <property type="match status" value="1"/>
</dbReference>
<evidence type="ECO:0000313" key="2">
    <source>
        <dbReference type="Proteomes" id="UP001218246"/>
    </source>
</evidence>